<dbReference type="AlphaFoldDB" id="A0A543IZ89"/>
<feature type="compositionally biased region" description="Basic and acidic residues" evidence="1">
    <location>
        <begin position="27"/>
        <end position="40"/>
    </location>
</feature>
<evidence type="ECO:0000313" key="3">
    <source>
        <dbReference type="Proteomes" id="UP000319213"/>
    </source>
</evidence>
<proteinExistence type="predicted"/>
<feature type="region of interest" description="Disordered" evidence="1">
    <location>
        <begin position="1"/>
        <end position="40"/>
    </location>
</feature>
<accession>A0A543IZ89</accession>
<dbReference type="SUPFAM" id="SSF53335">
    <property type="entry name" value="S-adenosyl-L-methionine-dependent methyltransferases"/>
    <property type="match status" value="1"/>
</dbReference>
<keyword evidence="2" id="KW-0489">Methyltransferase</keyword>
<organism evidence="2 3">
    <name type="scientific">Thermopolyspora flexuosa</name>
    <dbReference type="NCBI Taxonomy" id="103836"/>
    <lineage>
        <taxon>Bacteria</taxon>
        <taxon>Bacillati</taxon>
        <taxon>Actinomycetota</taxon>
        <taxon>Actinomycetes</taxon>
        <taxon>Streptosporangiales</taxon>
        <taxon>Streptosporangiaceae</taxon>
        <taxon>Thermopolyspora</taxon>
    </lineage>
</organism>
<dbReference type="PIRSF" id="PIRSF017393">
    <property type="entry name" value="MTase_SAV2177"/>
    <property type="match status" value="1"/>
</dbReference>
<gene>
    <name evidence="2" type="ORF">FHX40_2611</name>
</gene>
<name>A0A543IZ89_9ACTN</name>
<evidence type="ECO:0000256" key="1">
    <source>
        <dbReference type="SAM" id="MobiDB-lite"/>
    </source>
</evidence>
<dbReference type="GO" id="GO:0032259">
    <property type="term" value="P:methylation"/>
    <property type="evidence" value="ECO:0007669"/>
    <property type="project" value="UniProtKB-KW"/>
</dbReference>
<keyword evidence="3" id="KW-1185">Reference proteome</keyword>
<comment type="caution">
    <text evidence="2">The sequence shown here is derived from an EMBL/GenBank/DDBJ whole genome shotgun (WGS) entry which is preliminary data.</text>
</comment>
<evidence type="ECO:0000313" key="2">
    <source>
        <dbReference type="EMBL" id="TQM75889.1"/>
    </source>
</evidence>
<protein>
    <submittedName>
        <fullName evidence="2">S-adenosyl methyltransferase</fullName>
    </submittedName>
</protein>
<dbReference type="Pfam" id="PF04672">
    <property type="entry name" value="Methyltransf_19"/>
    <property type="match status" value="1"/>
</dbReference>
<reference evidence="2 3" key="1">
    <citation type="submission" date="2019-06" db="EMBL/GenBank/DDBJ databases">
        <title>Sequencing the genomes of 1000 actinobacteria strains.</title>
        <authorList>
            <person name="Klenk H.-P."/>
        </authorList>
    </citation>
    <scope>NUCLEOTIDE SEQUENCE [LARGE SCALE GENOMIC DNA]</scope>
    <source>
        <strain evidence="2 3">DSM 43186</strain>
    </source>
</reference>
<dbReference type="EMBL" id="VFPQ01000001">
    <property type="protein sequence ID" value="TQM75889.1"/>
    <property type="molecule type" value="Genomic_DNA"/>
</dbReference>
<dbReference type="Proteomes" id="UP000319213">
    <property type="component" value="Unassembled WGS sequence"/>
</dbReference>
<dbReference type="InterPro" id="IPR029063">
    <property type="entry name" value="SAM-dependent_MTases_sf"/>
</dbReference>
<dbReference type="RefSeq" id="WP_229788281.1">
    <property type="nucleotide sequence ID" value="NZ_BMPV01000001.1"/>
</dbReference>
<dbReference type="Gene3D" id="3.40.50.150">
    <property type="entry name" value="Vaccinia Virus protein VP39"/>
    <property type="match status" value="1"/>
</dbReference>
<dbReference type="InterPro" id="IPR006764">
    <property type="entry name" value="SAM_dep_MeTrfase_SAV2177_type"/>
</dbReference>
<dbReference type="GO" id="GO:0008168">
    <property type="term" value="F:methyltransferase activity"/>
    <property type="evidence" value="ECO:0007669"/>
    <property type="project" value="UniProtKB-KW"/>
</dbReference>
<sequence>MTQSETGNVGSPGPLAEDEQRSSAAAEHLEERPPAPDVDITKPHVARMYDYYLGGKHNYAVDREAAEQMLKLFPQGRIAARMNRRFLIESVRWMAQEAGIRQFLDIGSGLPTQQNVHEVAQAVDPDARVVYVDNDPLVRVHAEALLATEPNTIFLTGNLCEPEDLINRPELREHLDLSRPVGLLLVSVLHCVEDDDQAQRIVKTLSDALPSGSYVAISHALQDESTKEQWAKGREIYQRAQASGRVRTREEITALFTGLTPVGCGVVHISEWTPPEGSPAFEGGGNVVSLDDPDVVKTVPIMCGIARIDR</sequence>
<keyword evidence="2" id="KW-0808">Transferase</keyword>